<accession>A0ABQ3D5M9</accession>
<reference evidence="3" key="1">
    <citation type="journal article" date="2019" name="Int. J. Syst. Evol. Microbiol.">
        <title>The Global Catalogue of Microorganisms (GCM) 10K type strain sequencing project: providing services to taxonomists for standard genome sequencing and annotation.</title>
        <authorList>
            <consortium name="The Broad Institute Genomics Platform"/>
            <consortium name="The Broad Institute Genome Sequencing Center for Infectious Disease"/>
            <person name="Wu L."/>
            <person name="Ma J."/>
        </authorList>
    </citation>
    <scope>NUCLEOTIDE SEQUENCE [LARGE SCALE GENOMIC DNA]</scope>
    <source>
        <strain evidence="3">JCM 4733</strain>
    </source>
</reference>
<name>A0ABQ3D5M9_9ACTN</name>
<evidence type="ECO:0000313" key="3">
    <source>
        <dbReference type="Proteomes" id="UP000653644"/>
    </source>
</evidence>
<feature type="region of interest" description="Disordered" evidence="1">
    <location>
        <begin position="36"/>
        <end position="58"/>
    </location>
</feature>
<dbReference type="Proteomes" id="UP000653644">
    <property type="component" value="Unassembled WGS sequence"/>
</dbReference>
<proteinExistence type="predicted"/>
<protein>
    <submittedName>
        <fullName evidence="2">Uncharacterized protein</fullName>
    </submittedName>
</protein>
<comment type="caution">
    <text evidence="2">The sequence shown here is derived from an EMBL/GenBank/DDBJ whole genome shotgun (WGS) entry which is preliminary data.</text>
</comment>
<gene>
    <name evidence="2" type="ORF">GCM10010345_75260</name>
</gene>
<organism evidence="2 3">
    <name type="scientific">Streptomyces canarius</name>
    <dbReference type="NCBI Taxonomy" id="285453"/>
    <lineage>
        <taxon>Bacteria</taxon>
        <taxon>Bacillati</taxon>
        <taxon>Actinomycetota</taxon>
        <taxon>Actinomycetes</taxon>
        <taxon>Kitasatosporales</taxon>
        <taxon>Streptomycetaceae</taxon>
        <taxon>Streptomyces</taxon>
    </lineage>
</organism>
<dbReference type="EMBL" id="BMVN01000042">
    <property type="protein sequence ID" value="GHA59917.1"/>
    <property type="molecule type" value="Genomic_DNA"/>
</dbReference>
<evidence type="ECO:0000256" key="1">
    <source>
        <dbReference type="SAM" id="MobiDB-lite"/>
    </source>
</evidence>
<sequence>MRAECGTDVSVRGCAADAGVVADSAMIVPLVSAKARIPPPPTMPQSHAPASLFALSGR</sequence>
<keyword evidence="3" id="KW-1185">Reference proteome</keyword>
<evidence type="ECO:0000313" key="2">
    <source>
        <dbReference type="EMBL" id="GHA59917.1"/>
    </source>
</evidence>